<dbReference type="GO" id="GO:0016787">
    <property type="term" value="F:hydrolase activity"/>
    <property type="evidence" value="ECO:0007669"/>
    <property type="project" value="UniProtKB-KW"/>
</dbReference>
<evidence type="ECO:0000256" key="3">
    <source>
        <dbReference type="ARBA" id="ARBA00048505"/>
    </source>
</evidence>
<comment type="function">
    <text evidence="2">Counteracts the endogenous Pycsar antiviral defense system. Phosphodiesterase that enables metal-dependent hydrolysis of host cyclic nucleotide Pycsar defense signals such as cCMP and cUMP.</text>
</comment>
<dbReference type="InterPro" id="IPR050662">
    <property type="entry name" value="Sec-metab_biosynth-thioest"/>
</dbReference>
<accession>A0A229UVG9</accession>
<reference evidence="6 7" key="1">
    <citation type="submission" date="2017-07" db="EMBL/GenBank/DDBJ databases">
        <title>Genome sequencing and assembly of Paenibacillus rigui.</title>
        <authorList>
            <person name="Mayilraj S."/>
        </authorList>
    </citation>
    <scope>NUCLEOTIDE SEQUENCE [LARGE SCALE GENOMIC DNA]</scope>
    <source>
        <strain evidence="6 7">JCM 16352</strain>
    </source>
</reference>
<evidence type="ECO:0000259" key="5">
    <source>
        <dbReference type="SMART" id="SM00849"/>
    </source>
</evidence>
<evidence type="ECO:0000256" key="1">
    <source>
        <dbReference type="ARBA" id="ARBA00034221"/>
    </source>
</evidence>
<protein>
    <submittedName>
        <fullName evidence="6">MBL fold metallo-hydrolase</fullName>
    </submittedName>
</protein>
<dbReference type="OrthoDB" id="9761531at2"/>
<dbReference type="InterPro" id="IPR036388">
    <property type="entry name" value="WH-like_DNA-bd_sf"/>
</dbReference>
<gene>
    <name evidence="6" type="ORF">CF651_08625</name>
</gene>
<dbReference type="PANTHER" id="PTHR23131:SF4">
    <property type="entry name" value="METALLO-BETA-LACTAMASE SUPERFAMILY POTEIN"/>
    <property type="match status" value="1"/>
</dbReference>
<dbReference type="Pfam" id="PF00753">
    <property type="entry name" value="Lactamase_B"/>
    <property type="match status" value="1"/>
</dbReference>
<evidence type="ECO:0000256" key="2">
    <source>
        <dbReference type="ARBA" id="ARBA00034301"/>
    </source>
</evidence>
<dbReference type="Gene3D" id="1.10.10.10">
    <property type="entry name" value="Winged helix-like DNA-binding domain superfamily/Winged helix DNA-binding domain"/>
    <property type="match status" value="1"/>
</dbReference>
<comment type="catalytic activity">
    <reaction evidence="3">
        <text>3',5'-cyclic UMP + H2O = UMP + H(+)</text>
        <dbReference type="Rhea" id="RHEA:70575"/>
        <dbReference type="ChEBI" id="CHEBI:15377"/>
        <dbReference type="ChEBI" id="CHEBI:15378"/>
        <dbReference type="ChEBI" id="CHEBI:57865"/>
        <dbReference type="ChEBI" id="CHEBI:184387"/>
    </reaction>
    <physiologicalReaction direction="left-to-right" evidence="3">
        <dbReference type="Rhea" id="RHEA:70576"/>
    </physiologicalReaction>
</comment>
<organism evidence="6 7">
    <name type="scientific">Paenibacillus rigui</name>
    <dbReference type="NCBI Taxonomy" id="554312"/>
    <lineage>
        <taxon>Bacteria</taxon>
        <taxon>Bacillati</taxon>
        <taxon>Bacillota</taxon>
        <taxon>Bacilli</taxon>
        <taxon>Bacillales</taxon>
        <taxon>Paenibacillaceae</taxon>
        <taxon>Paenibacillus</taxon>
    </lineage>
</organism>
<feature type="domain" description="Metallo-beta-lactamase" evidence="5">
    <location>
        <begin position="24"/>
        <end position="238"/>
    </location>
</feature>
<dbReference type="Gene3D" id="3.60.15.10">
    <property type="entry name" value="Ribonuclease Z/Hydroxyacylglutathione hydrolase-like"/>
    <property type="match status" value="1"/>
</dbReference>
<dbReference type="InterPro" id="IPR036866">
    <property type="entry name" value="RibonucZ/Hydroxyglut_hydro"/>
</dbReference>
<dbReference type="Proteomes" id="UP000215509">
    <property type="component" value="Unassembled WGS sequence"/>
</dbReference>
<dbReference type="SUPFAM" id="SSF56281">
    <property type="entry name" value="Metallo-hydrolase/oxidoreductase"/>
    <property type="match status" value="1"/>
</dbReference>
<dbReference type="PANTHER" id="PTHR23131">
    <property type="entry name" value="ENDORIBONUCLEASE LACTB2"/>
    <property type="match status" value="1"/>
</dbReference>
<keyword evidence="7" id="KW-1185">Reference proteome</keyword>
<dbReference type="Pfam" id="PF21221">
    <property type="entry name" value="B_lactamase-like_C"/>
    <property type="match status" value="1"/>
</dbReference>
<dbReference type="SMART" id="SM00849">
    <property type="entry name" value="Lactamase_B"/>
    <property type="match status" value="1"/>
</dbReference>
<keyword evidence="6" id="KW-0378">Hydrolase</keyword>
<evidence type="ECO:0000313" key="7">
    <source>
        <dbReference type="Proteomes" id="UP000215509"/>
    </source>
</evidence>
<evidence type="ECO:0000256" key="4">
    <source>
        <dbReference type="SAM" id="MobiDB-lite"/>
    </source>
</evidence>
<dbReference type="EMBL" id="NMQW01000012">
    <property type="protein sequence ID" value="OXM86899.1"/>
    <property type="molecule type" value="Genomic_DNA"/>
</dbReference>
<evidence type="ECO:0000313" key="6">
    <source>
        <dbReference type="EMBL" id="OXM86899.1"/>
    </source>
</evidence>
<dbReference type="CDD" id="cd07725">
    <property type="entry name" value="TTHA1429-like_MBL-fold"/>
    <property type="match status" value="1"/>
</dbReference>
<comment type="caution">
    <text evidence="6">The sequence shown here is derived from an EMBL/GenBank/DDBJ whole genome shotgun (WGS) entry which is preliminary data.</text>
</comment>
<sequence>MNQVTLHNDSIYQVKVPLPFPLRWVNSYLIRGSSGYTVIDPGLHTEAAVQYWDSVLQSLQIGYQDIEQVVLTHHHPDHYGLTGWFQERSGAPVRLSSAGAEQVRRLWGTGQPMTSGVLELFRRHGLPDELGTTMREHMDSFVPMVSPQPELSVLTIGDDLRLGDRMYETVHTPGHAFGHVCFYQKDQRHMFCGDQVIPQISPNVSYLPGGIDENPLASFLRSLKELSVYDVAQAYPGHREPFGTFNSRIQELLAHHESRLQVMYSLLEDQPLTAYQVCRATFGERLSLHQLRFALSETLAHLIYLREVGRLQETESGGVITYGPADGDGSQSNPIEENRTAT</sequence>
<dbReference type="InterPro" id="IPR001279">
    <property type="entry name" value="Metallo-B-lactamas"/>
</dbReference>
<comment type="catalytic activity">
    <reaction evidence="1">
        <text>3',5'-cyclic CMP + H2O = CMP + H(+)</text>
        <dbReference type="Rhea" id="RHEA:72675"/>
        <dbReference type="ChEBI" id="CHEBI:15377"/>
        <dbReference type="ChEBI" id="CHEBI:15378"/>
        <dbReference type="ChEBI" id="CHEBI:58003"/>
        <dbReference type="ChEBI" id="CHEBI:60377"/>
    </reaction>
    <physiologicalReaction direction="left-to-right" evidence="1">
        <dbReference type="Rhea" id="RHEA:72676"/>
    </physiologicalReaction>
</comment>
<dbReference type="InterPro" id="IPR048933">
    <property type="entry name" value="B_lactamase-like_C"/>
</dbReference>
<proteinExistence type="predicted"/>
<feature type="region of interest" description="Disordered" evidence="4">
    <location>
        <begin position="317"/>
        <end position="342"/>
    </location>
</feature>
<dbReference type="AlphaFoldDB" id="A0A229UVG9"/>
<dbReference type="RefSeq" id="WP_094014448.1">
    <property type="nucleotide sequence ID" value="NZ_NMQW01000012.1"/>
</dbReference>
<name>A0A229UVG9_9BACL</name>